<feature type="compositionally biased region" description="Pro residues" evidence="3">
    <location>
        <begin position="226"/>
        <end position="236"/>
    </location>
</feature>
<reference evidence="6" key="1">
    <citation type="submission" date="2017-02" db="UniProtKB">
        <authorList>
            <consortium name="WormBaseParasite"/>
        </authorList>
    </citation>
    <scope>IDENTIFICATION</scope>
</reference>
<feature type="compositionally biased region" description="Polar residues" evidence="3">
    <location>
        <begin position="533"/>
        <end position="542"/>
    </location>
</feature>
<dbReference type="InterPro" id="IPR017862">
    <property type="entry name" value="SKI-int_prot_SKIP"/>
</dbReference>
<evidence type="ECO:0000313" key="6">
    <source>
        <dbReference type="WBParaSite" id="PTRK_0001401200.1"/>
    </source>
</evidence>
<accession>A0A0N4ZYZ7</accession>
<dbReference type="Proteomes" id="UP000038045">
    <property type="component" value="Unplaced"/>
</dbReference>
<keyword evidence="2" id="KW-0175">Coiled coil</keyword>
<evidence type="ECO:0000256" key="2">
    <source>
        <dbReference type="SAM" id="Coils"/>
    </source>
</evidence>
<feature type="region of interest" description="Disordered" evidence="3">
    <location>
        <begin position="484"/>
        <end position="503"/>
    </location>
</feature>
<dbReference type="GO" id="GO:0000398">
    <property type="term" value="P:mRNA splicing, via spliceosome"/>
    <property type="evidence" value="ECO:0007669"/>
    <property type="project" value="InterPro"/>
</dbReference>
<sequence>MSIKLTDILPKPISRNDDFFSKESVSNAWFEGREISKVVETSRVPPYGNRKSFIPRHSEDFGDGGSFPEIHIAQYPLGMGQDTHVNKKSNVVALQTDENGKVKYDAIARLGHSKDRLIHTSLASTKNKYFTEDDEDIAKPNEEEINSTTEETKKALEKLTMSKISSALPVKHAQKPGDPQYIRYTPSSQMASVTGQAPQQRIIRIVEEQTDPMEPPKFKINQKVPRGPPSPPPPVLHSPTRKATAKDQADWKIPPCISNWKNPRGHVVALDKRLASDGRGMHETQINDKFGKFCEALYIAERKSREAVEMRGQMEKRIAQNEKIDQEAKMREMAQKAREERNKVKGEALVDDEDYEDMKQRDEIRKERIEERRRERAIARKNPEKLERLKHEQERDISEKIALGLPNTRGNGVGTGETQFDSRLFGKSGGLDAGGINDETYAVYDKPWKPMENVQQHVYRPSKNTTDPYGDDLDKVIKTNRFVPSKGFSGTDGSVQRSGPVQFEKEDDIFGISTLFDAVKSGKKRGNNDNEGDISSSKKSRS</sequence>
<proteinExistence type="inferred from homology"/>
<evidence type="ECO:0000256" key="3">
    <source>
        <dbReference type="SAM" id="MobiDB-lite"/>
    </source>
</evidence>
<organism evidence="5 6">
    <name type="scientific">Parastrongyloides trichosuri</name>
    <name type="common">Possum-specific nematode worm</name>
    <dbReference type="NCBI Taxonomy" id="131310"/>
    <lineage>
        <taxon>Eukaryota</taxon>
        <taxon>Metazoa</taxon>
        <taxon>Ecdysozoa</taxon>
        <taxon>Nematoda</taxon>
        <taxon>Chromadorea</taxon>
        <taxon>Rhabditida</taxon>
        <taxon>Tylenchina</taxon>
        <taxon>Panagrolaimomorpha</taxon>
        <taxon>Strongyloidoidea</taxon>
        <taxon>Strongyloididae</taxon>
        <taxon>Parastrongyloides</taxon>
    </lineage>
</organism>
<name>A0A0N4ZYZ7_PARTI</name>
<dbReference type="PANTHER" id="PTHR12096">
    <property type="entry name" value="NUCLEAR PROTEIN SKIP-RELATED"/>
    <property type="match status" value="1"/>
</dbReference>
<comment type="similarity">
    <text evidence="1">Belongs to the SNW family.</text>
</comment>
<evidence type="ECO:0000313" key="5">
    <source>
        <dbReference type="Proteomes" id="UP000038045"/>
    </source>
</evidence>
<feature type="region of interest" description="Disordered" evidence="3">
    <location>
        <begin position="520"/>
        <end position="542"/>
    </location>
</feature>
<keyword evidence="5" id="KW-1185">Reference proteome</keyword>
<evidence type="ECO:0000256" key="1">
    <source>
        <dbReference type="ARBA" id="ARBA00010197"/>
    </source>
</evidence>
<dbReference type="WBParaSite" id="PTRK_0001401200.1">
    <property type="protein sequence ID" value="PTRK_0001401200.1"/>
    <property type="gene ID" value="PTRK_0001401200"/>
</dbReference>
<dbReference type="STRING" id="131310.A0A0N4ZYZ7"/>
<feature type="coiled-coil region" evidence="2">
    <location>
        <begin position="316"/>
        <end position="347"/>
    </location>
</feature>
<dbReference type="AlphaFoldDB" id="A0A0N4ZYZ7"/>
<feature type="domain" description="SKI-interacting protein SKIP SNW" evidence="4">
    <location>
        <begin position="180"/>
        <end position="341"/>
    </location>
</feature>
<dbReference type="Pfam" id="PF02731">
    <property type="entry name" value="SKIP_SNW"/>
    <property type="match status" value="1"/>
</dbReference>
<evidence type="ECO:0000259" key="4">
    <source>
        <dbReference type="Pfam" id="PF02731"/>
    </source>
</evidence>
<protein>
    <submittedName>
        <fullName evidence="6">SKIP_SNW domain-containing protein</fullName>
    </submittedName>
</protein>
<dbReference type="InterPro" id="IPR004015">
    <property type="entry name" value="SKI-int_prot_SKIP_SNW-dom"/>
</dbReference>
<dbReference type="GO" id="GO:0005681">
    <property type="term" value="C:spliceosomal complex"/>
    <property type="evidence" value="ECO:0007669"/>
    <property type="project" value="InterPro"/>
</dbReference>
<feature type="region of interest" description="Disordered" evidence="3">
    <location>
        <begin position="213"/>
        <end position="240"/>
    </location>
</feature>